<dbReference type="InterPro" id="IPR001647">
    <property type="entry name" value="HTH_TetR"/>
</dbReference>
<dbReference type="PROSITE" id="PS50977">
    <property type="entry name" value="HTH_TETR_2"/>
    <property type="match status" value="1"/>
</dbReference>
<dbReference type="InParanoid" id="A0A543AUP8"/>
<dbReference type="Gene3D" id="1.10.357.10">
    <property type="entry name" value="Tetracycline Repressor, domain 2"/>
    <property type="match status" value="1"/>
</dbReference>
<dbReference type="InterPro" id="IPR050109">
    <property type="entry name" value="HTH-type_TetR-like_transc_reg"/>
</dbReference>
<dbReference type="GO" id="GO:0000976">
    <property type="term" value="F:transcription cis-regulatory region binding"/>
    <property type="evidence" value="ECO:0007669"/>
    <property type="project" value="TreeGrafter"/>
</dbReference>
<organism evidence="7 8">
    <name type="scientific">Stackebrandtia endophytica</name>
    <dbReference type="NCBI Taxonomy" id="1496996"/>
    <lineage>
        <taxon>Bacteria</taxon>
        <taxon>Bacillati</taxon>
        <taxon>Actinomycetota</taxon>
        <taxon>Actinomycetes</taxon>
        <taxon>Glycomycetales</taxon>
        <taxon>Glycomycetaceae</taxon>
        <taxon>Stackebrandtia</taxon>
    </lineage>
</organism>
<gene>
    <name evidence="7" type="ORF">FB566_1824</name>
</gene>
<keyword evidence="8" id="KW-1185">Reference proteome</keyword>
<dbReference type="Pfam" id="PF00440">
    <property type="entry name" value="TetR_N"/>
    <property type="match status" value="1"/>
</dbReference>
<evidence type="ECO:0000256" key="2">
    <source>
        <dbReference type="ARBA" id="ARBA00023015"/>
    </source>
</evidence>
<accession>A0A543AUP8</accession>
<keyword evidence="2" id="KW-0805">Transcription regulation</keyword>
<dbReference type="InterPro" id="IPR039538">
    <property type="entry name" value="BetI_C"/>
</dbReference>
<dbReference type="PANTHER" id="PTHR30055">
    <property type="entry name" value="HTH-TYPE TRANSCRIPTIONAL REGULATOR RUTR"/>
    <property type="match status" value="1"/>
</dbReference>
<sequence>MPYTFAMPKIVDPEERRREITRAVFRLVERSGIEAATLRNIADEAGLAIGSVRHYFTNHAAVMDFAMRELTEQTSRRVLAHVDRITKDTSPHDRRLLAESILAEFLPLDDQRRTETRAWLDFLTAARTRPELRSHAERLHNGLRTVVRRLLGRAMDGGTISADLDIELETERLAALLDGLTTAMVLPPAILDADTALRVLRRHLDELTATR</sequence>
<name>A0A543AUP8_9ACTN</name>
<evidence type="ECO:0000313" key="7">
    <source>
        <dbReference type="EMBL" id="TQL76300.1"/>
    </source>
</evidence>
<dbReference type="InterPro" id="IPR036271">
    <property type="entry name" value="Tet_transcr_reg_TetR-rel_C_sf"/>
</dbReference>
<dbReference type="EMBL" id="VFOW01000001">
    <property type="protein sequence ID" value="TQL76300.1"/>
    <property type="molecule type" value="Genomic_DNA"/>
</dbReference>
<dbReference type="Pfam" id="PF13977">
    <property type="entry name" value="TetR_C_6"/>
    <property type="match status" value="1"/>
</dbReference>
<evidence type="ECO:0000256" key="3">
    <source>
        <dbReference type="ARBA" id="ARBA00023125"/>
    </source>
</evidence>
<evidence type="ECO:0000256" key="1">
    <source>
        <dbReference type="ARBA" id="ARBA00022491"/>
    </source>
</evidence>
<dbReference type="PANTHER" id="PTHR30055:SF234">
    <property type="entry name" value="HTH-TYPE TRANSCRIPTIONAL REGULATOR BETI"/>
    <property type="match status" value="1"/>
</dbReference>
<evidence type="ECO:0000256" key="5">
    <source>
        <dbReference type="PROSITE-ProRule" id="PRU00335"/>
    </source>
</evidence>
<feature type="DNA-binding region" description="H-T-H motif" evidence="5">
    <location>
        <begin position="37"/>
        <end position="56"/>
    </location>
</feature>
<dbReference type="Proteomes" id="UP000317043">
    <property type="component" value="Unassembled WGS sequence"/>
</dbReference>
<protein>
    <submittedName>
        <fullName evidence="7">TetR family transcriptional regulator</fullName>
    </submittedName>
</protein>
<dbReference type="InterPro" id="IPR009057">
    <property type="entry name" value="Homeodomain-like_sf"/>
</dbReference>
<dbReference type="SUPFAM" id="SSF46689">
    <property type="entry name" value="Homeodomain-like"/>
    <property type="match status" value="1"/>
</dbReference>
<keyword evidence="3 5" id="KW-0238">DNA-binding</keyword>
<dbReference type="SUPFAM" id="SSF48498">
    <property type="entry name" value="Tetracyclin repressor-like, C-terminal domain"/>
    <property type="match status" value="1"/>
</dbReference>
<evidence type="ECO:0000256" key="4">
    <source>
        <dbReference type="ARBA" id="ARBA00023163"/>
    </source>
</evidence>
<dbReference type="AlphaFoldDB" id="A0A543AUP8"/>
<proteinExistence type="predicted"/>
<evidence type="ECO:0000313" key="8">
    <source>
        <dbReference type="Proteomes" id="UP000317043"/>
    </source>
</evidence>
<feature type="domain" description="HTH tetR-type" evidence="6">
    <location>
        <begin position="14"/>
        <end position="74"/>
    </location>
</feature>
<reference evidence="7 8" key="1">
    <citation type="submission" date="2019-06" db="EMBL/GenBank/DDBJ databases">
        <title>Sequencing the genomes of 1000 actinobacteria strains.</title>
        <authorList>
            <person name="Klenk H.-P."/>
        </authorList>
    </citation>
    <scope>NUCLEOTIDE SEQUENCE [LARGE SCALE GENOMIC DNA]</scope>
    <source>
        <strain evidence="7 8">DSM 45928</strain>
    </source>
</reference>
<evidence type="ECO:0000259" key="6">
    <source>
        <dbReference type="PROSITE" id="PS50977"/>
    </source>
</evidence>
<keyword evidence="1" id="KW-0678">Repressor</keyword>
<keyword evidence="4" id="KW-0804">Transcription</keyword>
<dbReference type="GO" id="GO:0003700">
    <property type="term" value="F:DNA-binding transcription factor activity"/>
    <property type="evidence" value="ECO:0007669"/>
    <property type="project" value="TreeGrafter"/>
</dbReference>
<comment type="caution">
    <text evidence="7">The sequence shown here is derived from an EMBL/GenBank/DDBJ whole genome shotgun (WGS) entry which is preliminary data.</text>
</comment>